<keyword evidence="1" id="KW-0732">Signal</keyword>
<dbReference type="Pfam" id="PF00067">
    <property type="entry name" value="p450"/>
    <property type="match status" value="1"/>
</dbReference>
<dbReference type="InterPro" id="IPR036396">
    <property type="entry name" value="Cyt_P450_sf"/>
</dbReference>
<proteinExistence type="predicted"/>
<evidence type="ECO:0000313" key="2">
    <source>
        <dbReference type="EMBL" id="OJJ07912.1"/>
    </source>
</evidence>
<reference evidence="3" key="1">
    <citation type="journal article" date="2017" name="Genome Biol.">
        <title>Comparative genomics reveals high biological diversity and specific adaptations in the industrially and medically important fungal genus Aspergillus.</title>
        <authorList>
            <person name="de Vries R.P."/>
            <person name="Riley R."/>
            <person name="Wiebenga A."/>
            <person name="Aguilar-Osorio G."/>
            <person name="Amillis S."/>
            <person name="Uchima C.A."/>
            <person name="Anderluh G."/>
            <person name="Asadollahi M."/>
            <person name="Askin M."/>
            <person name="Barry K."/>
            <person name="Battaglia E."/>
            <person name="Bayram O."/>
            <person name="Benocci T."/>
            <person name="Braus-Stromeyer S.A."/>
            <person name="Caldana C."/>
            <person name="Canovas D."/>
            <person name="Cerqueira G.C."/>
            <person name="Chen F."/>
            <person name="Chen W."/>
            <person name="Choi C."/>
            <person name="Clum A."/>
            <person name="Dos Santos R.A."/>
            <person name="Damasio A.R."/>
            <person name="Diallinas G."/>
            <person name="Emri T."/>
            <person name="Fekete E."/>
            <person name="Flipphi M."/>
            <person name="Freyberg S."/>
            <person name="Gallo A."/>
            <person name="Gournas C."/>
            <person name="Habgood R."/>
            <person name="Hainaut M."/>
            <person name="Harispe M.L."/>
            <person name="Henrissat B."/>
            <person name="Hilden K.S."/>
            <person name="Hope R."/>
            <person name="Hossain A."/>
            <person name="Karabika E."/>
            <person name="Karaffa L."/>
            <person name="Karanyi Z."/>
            <person name="Krasevec N."/>
            <person name="Kuo A."/>
            <person name="Kusch H."/>
            <person name="LaButti K."/>
            <person name="Lagendijk E.L."/>
            <person name="Lapidus A."/>
            <person name="Levasseur A."/>
            <person name="Lindquist E."/>
            <person name="Lipzen A."/>
            <person name="Logrieco A.F."/>
            <person name="MacCabe A."/>
            <person name="Maekelae M.R."/>
            <person name="Malavazi I."/>
            <person name="Melin P."/>
            <person name="Meyer V."/>
            <person name="Mielnichuk N."/>
            <person name="Miskei M."/>
            <person name="Molnar A.P."/>
            <person name="Mule G."/>
            <person name="Ngan C.Y."/>
            <person name="Orejas M."/>
            <person name="Orosz E."/>
            <person name="Ouedraogo J.P."/>
            <person name="Overkamp K.M."/>
            <person name="Park H.-S."/>
            <person name="Perrone G."/>
            <person name="Piumi F."/>
            <person name="Punt P.J."/>
            <person name="Ram A.F."/>
            <person name="Ramon A."/>
            <person name="Rauscher S."/>
            <person name="Record E."/>
            <person name="Riano-Pachon D.M."/>
            <person name="Robert V."/>
            <person name="Roehrig J."/>
            <person name="Ruller R."/>
            <person name="Salamov A."/>
            <person name="Salih N.S."/>
            <person name="Samson R.A."/>
            <person name="Sandor E."/>
            <person name="Sanguinetti M."/>
            <person name="Schuetze T."/>
            <person name="Sepcic K."/>
            <person name="Shelest E."/>
            <person name="Sherlock G."/>
            <person name="Sophianopoulou V."/>
            <person name="Squina F.M."/>
            <person name="Sun H."/>
            <person name="Susca A."/>
            <person name="Todd R.B."/>
            <person name="Tsang A."/>
            <person name="Unkles S.E."/>
            <person name="van de Wiele N."/>
            <person name="van Rossen-Uffink D."/>
            <person name="Oliveira J.V."/>
            <person name="Vesth T.C."/>
            <person name="Visser J."/>
            <person name="Yu J.-H."/>
            <person name="Zhou M."/>
            <person name="Andersen M.R."/>
            <person name="Archer D.B."/>
            <person name="Baker S.E."/>
            <person name="Benoit I."/>
            <person name="Brakhage A.A."/>
            <person name="Braus G.H."/>
            <person name="Fischer R."/>
            <person name="Frisvad J.C."/>
            <person name="Goldman G.H."/>
            <person name="Houbraken J."/>
            <person name="Oakley B."/>
            <person name="Pocsi I."/>
            <person name="Scazzocchio C."/>
            <person name="Seiboth B."/>
            <person name="vanKuyk P.A."/>
            <person name="Wortman J."/>
            <person name="Dyer P.S."/>
            <person name="Grigoriev I.V."/>
        </authorList>
    </citation>
    <scope>NUCLEOTIDE SEQUENCE [LARGE SCALE GENOMIC DNA]</scope>
    <source>
        <strain evidence="3">CBS 583.65</strain>
    </source>
</reference>
<gene>
    <name evidence="2" type="ORF">ASPVEDRAFT_34091</name>
</gene>
<evidence type="ECO:0008006" key="4">
    <source>
        <dbReference type="Google" id="ProtNLM"/>
    </source>
</evidence>
<keyword evidence="3" id="KW-1185">Reference proteome</keyword>
<organism evidence="2 3">
    <name type="scientific">Aspergillus versicolor CBS 583.65</name>
    <dbReference type="NCBI Taxonomy" id="1036611"/>
    <lineage>
        <taxon>Eukaryota</taxon>
        <taxon>Fungi</taxon>
        <taxon>Dikarya</taxon>
        <taxon>Ascomycota</taxon>
        <taxon>Pezizomycotina</taxon>
        <taxon>Eurotiomycetes</taxon>
        <taxon>Eurotiomycetidae</taxon>
        <taxon>Eurotiales</taxon>
        <taxon>Aspergillaceae</taxon>
        <taxon>Aspergillus</taxon>
        <taxon>Aspergillus subgen. Nidulantes</taxon>
    </lineage>
</organism>
<feature type="chain" id="PRO_5013358651" description="Cytochrome P450" evidence="1">
    <location>
        <begin position="20"/>
        <end position="111"/>
    </location>
</feature>
<dbReference type="OrthoDB" id="2789670at2759"/>
<protein>
    <recommendedName>
        <fullName evidence="4">Cytochrome P450</fullName>
    </recommendedName>
</protein>
<dbReference type="GO" id="GO:0016705">
    <property type="term" value="F:oxidoreductase activity, acting on paired donors, with incorporation or reduction of molecular oxygen"/>
    <property type="evidence" value="ECO:0007669"/>
    <property type="project" value="InterPro"/>
</dbReference>
<name>A0A1L9Q2I1_ASPVE</name>
<dbReference type="GO" id="GO:0020037">
    <property type="term" value="F:heme binding"/>
    <property type="evidence" value="ECO:0007669"/>
    <property type="project" value="InterPro"/>
</dbReference>
<dbReference type="Gene3D" id="1.10.630.10">
    <property type="entry name" value="Cytochrome P450"/>
    <property type="match status" value="1"/>
</dbReference>
<dbReference type="GeneID" id="63726330"/>
<dbReference type="VEuPathDB" id="FungiDB:ASPVEDRAFT_34091"/>
<dbReference type="SUPFAM" id="SSF48264">
    <property type="entry name" value="Cytochrome P450"/>
    <property type="match status" value="1"/>
</dbReference>
<sequence length="111" mass="12306">MALTLILLILACILEPLLSYIIDPKSLCKHHPIILIKPPQALAIVRQEVAGAMADNEPIARYDSVKNLPYLKACLEESFRLSPPLARGPEHRTPPEGMKIMDEDIARDVVA</sequence>
<accession>A0A1L9Q2I1</accession>
<dbReference type="GO" id="GO:0004497">
    <property type="term" value="F:monooxygenase activity"/>
    <property type="evidence" value="ECO:0007669"/>
    <property type="project" value="InterPro"/>
</dbReference>
<dbReference type="STRING" id="1036611.A0A1L9Q2I1"/>
<dbReference type="AlphaFoldDB" id="A0A1L9Q2I1"/>
<dbReference type="EMBL" id="KV878138">
    <property type="protein sequence ID" value="OJJ07912.1"/>
    <property type="molecule type" value="Genomic_DNA"/>
</dbReference>
<dbReference type="GO" id="GO:0005506">
    <property type="term" value="F:iron ion binding"/>
    <property type="evidence" value="ECO:0007669"/>
    <property type="project" value="InterPro"/>
</dbReference>
<dbReference type="Proteomes" id="UP000184073">
    <property type="component" value="Unassembled WGS sequence"/>
</dbReference>
<dbReference type="RefSeq" id="XP_040673674.1">
    <property type="nucleotide sequence ID" value="XM_040810819.1"/>
</dbReference>
<feature type="signal peptide" evidence="1">
    <location>
        <begin position="1"/>
        <end position="19"/>
    </location>
</feature>
<dbReference type="InterPro" id="IPR001128">
    <property type="entry name" value="Cyt_P450"/>
</dbReference>
<evidence type="ECO:0000256" key="1">
    <source>
        <dbReference type="SAM" id="SignalP"/>
    </source>
</evidence>
<evidence type="ECO:0000313" key="3">
    <source>
        <dbReference type="Proteomes" id="UP000184073"/>
    </source>
</evidence>